<dbReference type="InterPro" id="IPR036390">
    <property type="entry name" value="WH_DNA-bd_sf"/>
</dbReference>
<dbReference type="InterPro" id="IPR036388">
    <property type="entry name" value="WH-like_DNA-bd_sf"/>
</dbReference>
<evidence type="ECO:0000256" key="2">
    <source>
        <dbReference type="ARBA" id="ARBA00023125"/>
    </source>
</evidence>
<dbReference type="Proteomes" id="UP000244913">
    <property type="component" value="Unassembled WGS sequence"/>
</dbReference>
<evidence type="ECO:0000256" key="1">
    <source>
        <dbReference type="ARBA" id="ARBA00023015"/>
    </source>
</evidence>
<feature type="domain" description="HTH hxlR-type" evidence="5">
    <location>
        <begin position="15"/>
        <end position="113"/>
    </location>
</feature>
<dbReference type="AlphaFoldDB" id="A0A2T9JIR5"/>
<evidence type="ECO:0000313" key="7">
    <source>
        <dbReference type="Proteomes" id="UP000244913"/>
    </source>
</evidence>
<comment type="caution">
    <text evidence="6">The sequence shown here is derived from an EMBL/GenBank/DDBJ whole genome shotgun (WGS) entry which is preliminary data.</text>
</comment>
<dbReference type="PANTHER" id="PTHR33204">
    <property type="entry name" value="TRANSCRIPTIONAL REGULATOR, MARR FAMILY"/>
    <property type="match status" value="1"/>
</dbReference>
<gene>
    <name evidence="6" type="ORF">DDF65_25090</name>
</gene>
<dbReference type="Gene3D" id="1.10.10.10">
    <property type="entry name" value="Winged helix-like DNA-binding domain superfamily/Winged helix DNA-binding domain"/>
    <property type="match status" value="1"/>
</dbReference>
<keyword evidence="3" id="KW-0804">Transcription</keyword>
<dbReference type="RefSeq" id="WP_116491638.1">
    <property type="nucleotide sequence ID" value="NZ_QDKO01000044.1"/>
</dbReference>
<dbReference type="EMBL" id="QDKP01000067">
    <property type="protein sequence ID" value="PVM70908.1"/>
    <property type="molecule type" value="Genomic_DNA"/>
</dbReference>
<keyword evidence="1" id="KW-0805">Transcription regulation</keyword>
<dbReference type="GO" id="GO:0003677">
    <property type="term" value="F:DNA binding"/>
    <property type="evidence" value="ECO:0007669"/>
    <property type="project" value="UniProtKB-KW"/>
</dbReference>
<proteinExistence type="predicted"/>
<evidence type="ECO:0000256" key="4">
    <source>
        <dbReference type="SAM" id="MobiDB-lite"/>
    </source>
</evidence>
<feature type="region of interest" description="Disordered" evidence="4">
    <location>
        <begin position="115"/>
        <end position="134"/>
    </location>
</feature>
<name>A0A2T9JIR5_9CAUL</name>
<dbReference type="PROSITE" id="PS51118">
    <property type="entry name" value="HTH_HXLR"/>
    <property type="match status" value="1"/>
</dbReference>
<dbReference type="InterPro" id="IPR002577">
    <property type="entry name" value="HTH_HxlR"/>
</dbReference>
<dbReference type="Pfam" id="PF01638">
    <property type="entry name" value="HxlR"/>
    <property type="match status" value="1"/>
</dbReference>
<evidence type="ECO:0000256" key="3">
    <source>
        <dbReference type="ARBA" id="ARBA00023163"/>
    </source>
</evidence>
<sequence>MAKVRHSRFDCTPGCSVEAAIGLIDGKWKAIILWHLLAGTLRFNEIRRQVQNCTPRMLTNQLRELEDDGLITRKVYAQVPPKVEYSLSELGLSMAPILRALKAWGDANIGLYGKPLGHDPREPQPGGSAQRGSL</sequence>
<evidence type="ECO:0000259" key="5">
    <source>
        <dbReference type="PROSITE" id="PS51118"/>
    </source>
</evidence>
<dbReference type="SUPFAM" id="SSF46785">
    <property type="entry name" value="Winged helix' DNA-binding domain"/>
    <property type="match status" value="1"/>
</dbReference>
<reference evidence="6 7" key="1">
    <citation type="submission" date="2018-04" db="EMBL/GenBank/DDBJ databases">
        <title>The genome sequence of Caulobacter sp. 736.</title>
        <authorList>
            <person name="Gao J."/>
            <person name="Sun J."/>
        </authorList>
    </citation>
    <scope>NUCLEOTIDE SEQUENCE [LARGE SCALE GENOMIC DNA]</scope>
    <source>
        <strain evidence="6 7">736</strain>
    </source>
</reference>
<keyword evidence="2" id="KW-0238">DNA-binding</keyword>
<dbReference type="PANTHER" id="PTHR33204:SF29">
    <property type="entry name" value="TRANSCRIPTIONAL REGULATOR"/>
    <property type="match status" value="1"/>
</dbReference>
<accession>A0A2T9JIR5</accession>
<protein>
    <submittedName>
        <fullName evidence="6">Transcriptional regulator</fullName>
    </submittedName>
</protein>
<keyword evidence="7" id="KW-1185">Reference proteome</keyword>
<accession>A0A2T9IVL7</accession>
<evidence type="ECO:0000313" key="6">
    <source>
        <dbReference type="EMBL" id="PVM70908.1"/>
    </source>
</evidence>
<organism evidence="6 7">
    <name type="scientific">Caulobacter radicis</name>
    <dbReference type="NCBI Taxonomy" id="2172650"/>
    <lineage>
        <taxon>Bacteria</taxon>
        <taxon>Pseudomonadati</taxon>
        <taxon>Pseudomonadota</taxon>
        <taxon>Alphaproteobacteria</taxon>
        <taxon>Caulobacterales</taxon>
        <taxon>Caulobacteraceae</taxon>
        <taxon>Caulobacter</taxon>
    </lineage>
</organism>